<dbReference type="SUPFAM" id="SSF54211">
    <property type="entry name" value="Ribosomal protein S5 domain 2-like"/>
    <property type="match status" value="1"/>
</dbReference>
<keyword evidence="7 11" id="KW-0067">ATP-binding</keyword>
<keyword evidence="8 11" id="KW-0346">Stress response</keyword>
<evidence type="ECO:0000313" key="15">
    <source>
        <dbReference type="EMBL" id="MCZ4243468.1"/>
    </source>
</evidence>
<evidence type="ECO:0000256" key="2">
    <source>
        <dbReference type="ARBA" id="ARBA00022741"/>
    </source>
</evidence>
<dbReference type="HAMAP" id="MF_01498">
    <property type="entry name" value="RadA_bact"/>
    <property type="match status" value="1"/>
</dbReference>
<keyword evidence="16" id="KW-1185">Reference proteome</keyword>
<dbReference type="CDD" id="cd01121">
    <property type="entry name" value="RadA_SMS_N"/>
    <property type="match status" value="1"/>
</dbReference>
<dbReference type="PANTHER" id="PTHR32472:SF10">
    <property type="entry name" value="DNA REPAIR PROTEIN RADA-LIKE PROTEIN"/>
    <property type="match status" value="1"/>
</dbReference>
<evidence type="ECO:0000256" key="13">
    <source>
        <dbReference type="RuleBase" id="RU003555"/>
    </source>
</evidence>
<dbReference type="SMART" id="SM00382">
    <property type="entry name" value="AAA"/>
    <property type="match status" value="1"/>
</dbReference>
<dbReference type="Gene3D" id="3.30.230.10">
    <property type="match status" value="1"/>
</dbReference>
<evidence type="ECO:0000256" key="3">
    <source>
        <dbReference type="ARBA" id="ARBA00022763"/>
    </source>
</evidence>
<name>A0ABT4L8H2_9SPHI</name>
<evidence type="ECO:0000256" key="9">
    <source>
        <dbReference type="ARBA" id="ARBA00023125"/>
    </source>
</evidence>
<keyword evidence="5" id="KW-0378">Hydrolase</keyword>
<keyword evidence="9 11" id="KW-0238">DNA-binding</keyword>
<evidence type="ECO:0000256" key="8">
    <source>
        <dbReference type="ARBA" id="ARBA00023016"/>
    </source>
</evidence>
<comment type="function">
    <text evidence="11">Plays a role in repairing double-strand DNA breaks, probably involving stabilizing or processing branched DNA or blocked replication forks.</text>
</comment>
<dbReference type="Pfam" id="PF13541">
    <property type="entry name" value="ChlI"/>
    <property type="match status" value="1"/>
</dbReference>
<dbReference type="InterPro" id="IPR004504">
    <property type="entry name" value="DNA_repair_RadA"/>
</dbReference>
<feature type="binding site" evidence="11">
    <location>
        <begin position="99"/>
        <end position="106"/>
    </location>
    <ligand>
        <name>ATP</name>
        <dbReference type="ChEBI" id="CHEBI:30616"/>
    </ligand>
</feature>
<dbReference type="InterPro" id="IPR003593">
    <property type="entry name" value="AAA+_ATPase"/>
</dbReference>
<feature type="short sequence motif" description="RadA KNRFG motif" evidence="11">
    <location>
        <begin position="255"/>
        <end position="259"/>
    </location>
</feature>
<sequence>MAKTKTAYFCQSCGYESAKWLGKCPSCNQWNTFVEEIVEKNSAAVPAWKSETTSRKLSKPSKVDEIQSSSERRILTGDKELDRVLGGGLVEGSLILIGGEPGIGKSTLMLQLALNLKGKKLLYISGEESEQQIKMRAERITDQPSGNCYILTETSTQNIFKQIEILEPEILVVDSIQTLHSAHIESTPGSVSQVRECTAELLRFAKETGVPVFLIGHITKDGAIAGPKILEHMVDTVLQFEGDRHHVYRILRSIKNRFGAAAELGIYEMQGSGLREVSNPSEILLSQRDEELSGIAIAAMLEGARPMLIETQALVSPAAYGTPQRSATGFDTKRMNMLLAVLEKRCGFRLSTQDVFLNIAGGIRVEDPAIDLAVLIAIISSHQDIAVSSKNCFAAEVGLSGEIRAVNRIEQRIAEADKLGFETIYISKYNLKGIAIDKYKIEIKAVSKIEEVFSLVFG</sequence>
<dbReference type="Pfam" id="PF13481">
    <property type="entry name" value="AAA_25"/>
    <property type="match status" value="1"/>
</dbReference>
<evidence type="ECO:0000256" key="6">
    <source>
        <dbReference type="ARBA" id="ARBA00022833"/>
    </source>
</evidence>
<evidence type="ECO:0000259" key="14">
    <source>
        <dbReference type="PROSITE" id="PS50162"/>
    </source>
</evidence>
<dbReference type="PRINTS" id="PR01874">
    <property type="entry name" value="DNAREPAIRADA"/>
</dbReference>
<evidence type="ECO:0000256" key="7">
    <source>
        <dbReference type="ARBA" id="ARBA00022840"/>
    </source>
</evidence>
<dbReference type="InterPro" id="IPR014721">
    <property type="entry name" value="Ribsml_uS5_D2-typ_fold_subgr"/>
</dbReference>
<dbReference type="PANTHER" id="PTHR32472">
    <property type="entry name" value="DNA REPAIR PROTEIN RADA"/>
    <property type="match status" value="1"/>
</dbReference>
<keyword evidence="2 11" id="KW-0547">Nucleotide-binding</keyword>
<reference evidence="15" key="1">
    <citation type="submission" date="2022-12" db="EMBL/GenBank/DDBJ databases">
        <title>Genome sequence of HCMS5-2.</title>
        <authorList>
            <person name="Woo H."/>
        </authorList>
    </citation>
    <scope>NUCLEOTIDE SEQUENCE</scope>
    <source>
        <strain evidence="15">HCMS5-2</strain>
    </source>
</reference>
<dbReference type="InterPro" id="IPR027417">
    <property type="entry name" value="P-loop_NTPase"/>
</dbReference>
<evidence type="ECO:0000256" key="4">
    <source>
        <dbReference type="ARBA" id="ARBA00022771"/>
    </source>
</evidence>
<evidence type="ECO:0000256" key="12">
    <source>
        <dbReference type="NCBIfam" id="TIGR00416"/>
    </source>
</evidence>
<evidence type="ECO:0000256" key="1">
    <source>
        <dbReference type="ARBA" id="ARBA00022723"/>
    </source>
</evidence>
<keyword evidence="3 11" id="KW-0227">DNA damage</keyword>
<comment type="caution">
    <text evidence="15">The sequence shown here is derived from an EMBL/GenBank/DDBJ whole genome shotgun (WGS) entry which is preliminary data.</text>
</comment>
<dbReference type="InterPro" id="IPR020568">
    <property type="entry name" value="Ribosomal_Su5_D2-typ_SF"/>
</dbReference>
<dbReference type="Pfam" id="PF18073">
    <property type="entry name" value="Zn_ribbon_LapB"/>
    <property type="match status" value="1"/>
</dbReference>
<proteinExistence type="inferred from homology"/>
<feature type="domain" description="RecA family profile 1" evidence="14">
    <location>
        <begin position="70"/>
        <end position="218"/>
    </location>
</feature>
<gene>
    <name evidence="11 15" type="primary">radA</name>
    <name evidence="15" type="ORF">O0955_05565</name>
</gene>
<comment type="similarity">
    <text evidence="11 13">Belongs to the RecA family. RadA subfamily.</text>
</comment>
<dbReference type="EMBL" id="JAPWGM010000001">
    <property type="protein sequence ID" value="MCZ4243468.1"/>
    <property type="molecule type" value="Genomic_DNA"/>
</dbReference>
<dbReference type="Gene3D" id="3.40.50.300">
    <property type="entry name" value="P-loop containing nucleotide triphosphate hydrolases"/>
    <property type="match status" value="1"/>
</dbReference>
<dbReference type="Proteomes" id="UP001144347">
    <property type="component" value="Unassembled WGS sequence"/>
</dbReference>
<evidence type="ECO:0000256" key="10">
    <source>
        <dbReference type="ARBA" id="ARBA00023204"/>
    </source>
</evidence>
<dbReference type="PROSITE" id="PS50162">
    <property type="entry name" value="RECA_2"/>
    <property type="match status" value="1"/>
</dbReference>
<dbReference type="InterPro" id="IPR041166">
    <property type="entry name" value="Rubredoxin_2"/>
</dbReference>
<dbReference type="NCBIfam" id="TIGR00416">
    <property type="entry name" value="sms"/>
    <property type="match status" value="1"/>
</dbReference>
<keyword evidence="1 11" id="KW-0479">Metal-binding</keyword>
<evidence type="ECO:0000256" key="5">
    <source>
        <dbReference type="ARBA" id="ARBA00022801"/>
    </source>
</evidence>
<keyword evidence="10 11" id="KW-0234">DNA repair</keyword>
<organism evidence="15 16">
    <name type="scientific">Pedobacter punctiformis</name>
    <dbReference type="NCBI Taxonomy" id="3004097"/>
    <lineage>
        <taxon>Bacteria</taxon>
        <taxon>Pseudomonadati</taxon>
        <taxon>Bacteroidota</taxon>
        <taxon>Sphingobacteriia</taxon>
        <taxon>Sphingobacteriales</taxon>
        <taxon>Sphingobacteriaceae</taxon>
        <taxon>Pedobacter</taxon>
    </lineage>
</organism>
<protein>
    <recommendedName>
        <fullName evidence="11 12">DNA repair protein RadA</fullName>
    </recommendedName>
</protein>
<evidence type="ECO:0000256" key="11">
    <source>
        <dbReference type="HAMAP-Rule" id="MF_01498"/>
    </source>
</evidence>
<evidence type="ECO:0000313" key="16">
    <source>
        <dbReference type="Proteomes" id="UP001144347"/>
    </source>
</evidence>
<keyword evidence="4 13" id="KW-0863">Zinc-finger</keyword>
<dbReference type="InterPro" id="IPR020588">
    <property type="entry name" value="RecA_ATP-bd"/>
</dbReference>
<dbReference type="SUPFAM" id="SSF52540">
    <property type="entry name" value="P-loop containing nucleoside triphosphate hydrolases"/>
    <property type="match status" value="1"/>
</dbReference>
<comment type="function">
    <text evidence="13">DNA-dependent ATPase involved in processing of recombination intermediates, plays a role in repairing DNA breaks. Stimulates the branch migration of RecA-mediated strand transfer reactions, allowing the 3' invading strand to extend heteroduplex DNA faster. Binds ssDNA in the presence of ADP but not other nucleotides, has ATPase activity that is stimulated by ssDNA and various branched DNA structures, but inhibited by SSB. Does not have RecA's homology-searching function.</text>
</comment>
<dbReference type="RefSeq" id="WP_269426532.1">
    <property type="nucleotide sequence ID" value="NZ_JAPWGM010000001.1"/>
</dbReference>
<accession>A0ABT4L8H2</accession>
<comment type="domain">
    <text evidence="11">The middle region has homology to RecA with ATPase motifs including the RadA KNRFG motif, while the C-terminus is homologous to Lon protease.</text>
</comment>
<feature type="region of interest" description="Lon-protease-like" evidence="11">
    <location>
        <begin position="354"/>
        <end position="458"/>
    </location>
</feature>
<keyword evidence="6 13" id="KW-0862">Zinc</keyword>